<sequence>MKPMKYSGYYLVATGVIHSLIGLALGWNTLIEMHQDHWFSSTVLNGQMLFDREAIVWFLLSGFFWILFGIMLQKALNEGFMPPLSLAWGFILIGILIAIIMPISGAYLFIIQGFILLLGIQKIKKSKVSIPE</sequence>
<keyword evidence="1" id="KW-1133">Transmembrane helix</keyword>
<reference evidence="2 3" key="1">
    <citation type="submission" date="2024-05" db="EMBL/GenBank/DDBJ databases">
        <authorList>
            <person name="Busch G.E."/>
            <person name="Sharma I."/>
        </authorList>
    </citation>
    <scope>NUCLEOTIDE SEQUENCE [LARGE SCALE GENOMIC DNA]</scope>
    <source>
        <strain evidence="2 3">23GB23</strain>
    </source>
</reference>
<dbReference type="Proteomes" id="UP001471651">
    <property type="component" value="Unassembled WGS sequence"/>
</dbReference>
<evidence type="ECO:0000313" key="3">
    <source>
        <dbReference type="Proteomes" id="UP001471651"/>
    </source>
</evidence>
<dbReference type="EMBL" id="JBDYKN010000016">
    <property type="protein sequence ID" value="MEP7730803.1"/>
    <property type="molecule type" value="Genomic_DNA"/>
</dbReference>
<keyword evidence="3" id="KW-1185">Reference proteome</keyword>
<keyword evidence="1" id="KW-0812">Transmembrane</keyword>
<feature type="transmembrane region" description="Helical" evidence="1">
    <location>
        <begin position="6"/>
        <end position="27"/>
    </location>
</feature>
<proteinExistence type="predicted"/>
<keyword evidence="1" id="KW-0472">Membrane</keyword>
<evidence type="ECO:0000256" key="1">
    <source>
        <dbReference type="SAM" id="Phobius"/>
    </source>
</evidence>
<comment type="caution">
    <text evidence="2">The sequence shown here is derived from an EMBL/GenBank/DDBJ whole genome shotgun (WGS) entry which is preliminary data.</text>
</comment>
<dbReference type="Pfam" id="PF20064">
    <property type="entry name" value="DUF6463"/>
    <property type="match status" value="1"/>
</dbReference>
<gene>
    <name evidence="2" type="ORF">ABKW32_15195</name>
</gene>
<accession>A0ABV0L388</accession>
<dbReference type="RefSeq" id="WP_348577571.1">
    <property type="nucleotide sequence ID" value="NZ_JBDYKN010000016.1"/>
</dbReference>
<feature type="transmembrane region" description="Helical" evidence="1">
    <location>
        <begin position="85"/>
        <end position="118"/>
    </location>
</feature>
<organism evidence="2 3">
    <name type="scientific">Marinomonas primoryensis</name>
    <dbReference type="NCBI Taxonomy" id="178399"/>
    <lineage>
        <taxon>Bacteria</taxon>
        <taxon>Pseudomonadati</taxon>
        <taxon>Pseudomonadota</taxon>
        <taxon>Gammaproteobacteria</taxon>
        <taxon>Oceanospirillales</taxon>
        <taxon>Oceanospirillaceae</taxon>
        <taxon>Marinomonas</taxon>
    </lineage>
</organism>
<feature type="transmembrane region" description="Helical" evidence="1">
    <location>
        <begin position="54"/>
        <end position="73"/>
    </location>
</feature>
<name>A0ABV0L388_9GAMM</name>
<evidence type="ECO:0000313" key="2">
    <source>
        <dbReference type="EMBL" id="MEP7730803.1"/>
    </source>
</evidence>
<dbReference type="InterPro" id="IPR045590">
    <property type="entry name" value="DUF6463"/>
</dbReference>
<protein>
    <submittedName>
        <fullName evidence="2">DUF6463 family protein</fullName>
    </submittedName>
</protein>